<feature type="domain" description="Glycosyl transferase family 1" evidence="4">
    <location>
        <begin position="509"/>
        <end position="671"/>
    </location>
</feature>
<proteinExistence type="inferred from homology"/>
<dbReference type="InterPro" id="IPR029044">
    <property type="entry name" value="Nucleotide-diphossugar_trans"/>
</dbReference>
<evidence type="ECO:0000259" key="4">
    <source>
        <dbReference type="Pfam" id="PF00534"/>
    </source>
</evidence>
<evidence type="ECO:0000256" key="3">
    <source>
        <dbReference type="ARBA" id="ARBA00022679"/>
    </source>
</evidence>
<comment type="similarity">
    <text evidence="1">Belongs to the glycosyltransferase group 1 family. Glycosyltransferase 4 subfamily.</text>
</comment>
<dbReference type="SUPFAM" id="SSF53448">
    <property type="entry name" value="Nucleotide-diphospho-sugar transferases"/>
    <property type="match status" value="1"/>
</dbReference>
<dbReference type="GO" id="GO:0016757">
    <property type="term" value="F:glycosyltransferase activity"/>
    <property type="evidence" value="ECO:0007669"/>
    <property type="project" value="UniProtKB-KW"/>
</dbReference>
<dbReference type="RefSeq" id="WP_254798412.1">
    <property type="nucleotide sequence ID" value="NZ_FPKH01000001.1"/>
</dbReference>
<dbReference type="SUPFAM" id="SSF53756">
    <property type="entry name" value="UDP-Glycosyltransferase/glycogen phosphorylase"/>
    <property type="match status" value="1"/>
</dbReference>
<dbReference type="InterPro" id="IPR001173">
    <property type="entry name" value="Glyco_trans_2-like"/>
</dbReference>
<protein>
    <submittedName>
        <fullName evidence="7">Glycosyltransferase involved in cell wall bisynthesis</fullName>
    </submittedName>
</protein>
<evidence type="ECO:0000259" key="6">
    <source>
        <dbReference type="Pfam" id="PF13439"/>
    </source>
</evidence>
<dbReference type="Pfam" id="PF13439">
    <property type="entry name" value="Glyco_transf_4"/>
    <property type="match status" value="1"/>
</dbReference>
<dbReference type="CDD" id="cd03801">
    <property type="entry name" value="GT4_PimA-like"/>
    <property type="match status" value="1"/>
</dbReference>
<gene>
    <name evidence="7" type="ORF">SAMN03097694_1998</name>
</gene>
<keyword evidence="3" id="KW-0808">Transferase</keyword>
<dbReference type="InterPro" id="IPR001296">
    <property type="entry name" value="Glyco_trans_1"/>
</dbReference>
<feature type="domain" description="Glycosyltransferase subfamily 4-like N-terminal" evidence="6">
    <location>
        <begin position="324"/>
        <end position="496"/>
    </location>
</feature>
<sequence length="694" mass="77711">MLTVLMATYNGAGTLPQVLRAYMGLRAPVGGWRLIIADNGSTDDTAHVIAAFRCRLPLTSIYVARRGRSPALNGAVEYALRSSGDGGELFVFGDDDAMPAPDWLCRLQDGARAHPGYALFGGAIVPAWREQPADWLLRLTPVGLTWGITSPDLRDAPIYPGLVWGANMAIRRRIFEAGARYDESIGPQGANYAMGSETRLNLEMHAAGNPSWFCPQARVAHVIRAPQVQRAWILRRAMLFGRGQCRLATFAPSVELLGVPRWMLGRYVRDTLGAVRAWLRRDHADLFLRQWERAWLRGFFHEAWRGRRKRLPRIVISSYSGELGGMELRMAQEASMLGASGYDSVLALRRFPGFTAWAHDLRARQLQVRVYEPPLFLEHWAWRRWNWLRARVTGAWRLRRLRPDLVHVAFCWTSYGASILWLARQCRLPAVISVHNAFPLEAFSDWQRPRLQEAFRTVKGVYAVSPSAMRHFLELYRDMLSPETRLAVIPNGVDTDTFIVSPERRVLARKQLGLPPDALVLGCVARLSAQKRPQALLALFARLAAQFPSLYLVLVGTGPLEAMLRLQAQQLGLQDRIVFAGFQQRVELLMPAFDLHVLLSKNEGFGIATIEAMACGVPAVGTDVPGTHDILHDSAGGLLLPLDDEHAACAAVAQLLMDAPLRARMGRLAREETVQRYSMPRLERQLRAFYAGLV</sequence>
<dbReference type="PANTHER" id="PTHR12526">
    <property type="entry name" value="GLYCOSYLTRANSFERASE"/>
    <property type="match status" value="1"/>
</dbReference>
<accession>A0AB38C6E8</accession>
<dbReference type="Pfam" id="PF00535">
    <property type="entry name" value="Glycos_transf_2"/>
    <property type="match status" value="1"/>
</dbReference>
<organism evidence="7 8">
    <name type="scientific">Janthinobacterium lividum</name>
    <dbReference type="NCBI Taxonomy" id="29581"/>
    <lineage>
        <taxon>Bacteria</taxon>
        <taxon>Pseudomonadati</taxon>
        <taxon>Pseudomonadota</taxon>
        <taxon>Betaproteobacteria</taxon>
        <taxon>Burkholderiales</taxon>
        <taxon>Oxalobacteraceae</taxon>
        <taxon>Janthinobacterium</taxon>
    </lineage>
</organism>
<reference evidence="7 8" key="1">
    <citation type="submission" date="2016-11" db="EMBL/GenBank/DDBJ databases">
        <authorList>
            <person name="Varghese N."/>
            <person name="Submissions S."/>
        </authorList>
    </citation>
    <scope>NUCLEOTIDE SEQUENCE [LARGE SCALE GENOMIC DNA]</scope>
    <source>
        <strain evidence="7 8">NFR18</strain>
    </source>
</reference>
<dbReference type="Proteomes" id="UP000182489">
    <property type="component" value="Unassembled WGS sequence"/>
</dbReference>
<dbReference type="AlphaFoldDB" id="A0AB38C6E8"/>
<evidence type="ECO:0000313" key="8">
    <source>
        <dbReference type="Proteomes" id="UP000182489"/>
    </source>
</evidence>
<name>A0AB38C6E8_9BURK</name>
<dbReference type="Gene3D" id="3.40.50.2000">
    <property type="entry name" value="Glycogen Phosphorylase B"/>
    <property type="match status" value="2"/>
</dbReference>
<dbReference type="Pfam" id="PF00534">
    <property type="entry name" value="Glycos_transf_1"/>
    <property type="match status" value="1"/>
</dbReference>
<comment type="caution">
    <text evidence="7">The sequence shown here is derived from an EMBL/GenBank/DDBJ whole genome shotgun (WGS) entry which is preliminary data.</text>
</comment>
<feature type="domain" description="Glycosyltransferase 2-like" evidence="5">
    <location>
        <begin position="3"/>
        <end position="175"/>
    </location>
</feature>
<dbReference type="PANTHER" id="PTHR12526:SF640">
    <property type="entry name" value="COLANIC ACID BIOSYNTHESIS GLYCOSYLTRANSFERASE WCAL-RELATED"/>
    <property type="match status" value="1"/>
</dbReference>
<evidence type="ECO:0000256" key="2">
    <source>
        <dbReference type="ARBA" id="ARBA00022676"/>
    </source>
</evidence>
<dbReference type="Gene3D" id="3.90.550.10">
    <property type="entry name" value="Spore Coat Polysaccharide Biosynthesis Protein SpsA, Chain A"/>
    <property type="match status" value="1"/>
</dbReference>
<evidence type="ECO:0000259" key="5">
    <source>
        <dbReference type="Pfam" id="PF00535"/>
    </source>
</evidence>
<dbReference type="InterPro" id="IPR028098">
    <property type="entry name" value="Glyco_trans_4-like_N"/>
</dbReference>
<dbReference type="CDD" id="cd00761">
    <property type="entry name" value="Glyco_tranf_GTA_type"/>
    <property type="match status" value="1"/>
</dbReference>
<dbReference type="EMBL" id="FPKH01000001">
    <property type="protein sequence ID" value="SFX40714.1"/>
    <property type="molecule type" value="Genomic_DNA"/>
</dbReference>
<keyword evidence="2" id="KW-0328">Glycosyltransferase</keyword>
<evidence type="ECO:0000313" key="7">
    <source>
        <dbReference type="EMBL" id="SFX40714.1"/>
    </source>
</evidence>
<evidence type="ECO:0000256" key="1">
    <source>
        <dbReference type="ARBA" id="ARBA00009481"/>
    </source>
</evidence>